<dbReference type="PANTHER" id="PTHR43135:SF3">
    <property type="entry name" value="ALPHA-D-RIBOSE 1-METHYLPHOSPHONATE 5-TRIPHOSPHATE DIPHOSPHATASE"/>
    <property type="match status" value="1"/>
</dbReference>
<dbReference type="RefSeq" id="WP_098195495.1">
    <property type="nucleotide sequence ID" value="NZ_CP023777.1"/>
</dbReference>
<reference evidence="2 3" key="1">
    <citation type="submission" date="2017-10" db="EMBL/GenBank/DDBJ databases">
        <title>Paenichitinophaga pekingensis gen. nov., sp. nov., isolated from activated sludge.</title>
        <authorList>
            <person name="Jin D."/>
            <person name="Kong X."/>
            <person name="Deng Y."/>
            <person name="Bai Z."/>
        </authorList>
    </citation>
    <scope>NUCLEOTIDE SEQUENCE [LARGE SCALE GENOMIC DNA]</scope>
    <source>
        <strain evidence="2 3">13</strain>
    </source>
</reference>
<evidence type="ECO:0000259" key="1">
    <source>
        <dbReference type="Pfam" id="PF01979"/>
    </source>
</evidence>
<proteinExistence type="predicted"/>
<dbReference type="EMBL" id="CP023777">
    <property type="protein sequence ID" value="ATL49127.1"/>
    <property type="molecule type" value="Genomic_DNA"/>
</dbReference>
<dbReference type="InterPro" id="IPR006680">
    <property type="entry name" value="Amidohydro-rel"/>
</dbReference>
<dbReference type="OrthoDB" id="9797498at2"/>
<evidence type="ECO:0000313" key="2">
    <source>
        <dbReference type="EMBL" id="ATL49127.1"/>
    </source>
</evidence>
<dbReference type="InterPro" id="IPR032466">
    <property type="entry name" value="Metal_Hydrolase"/>
</dbReference>
<dbReference type="Pfam" id="PF01979">
    <property type="entry name" value="Amidohydro_1"/>
    <property type="match status" value="1"/>
</dbReference>
<dbReference type="Gene3D" id="3.20.20.140">
    <property type="entry name" value="Metal-dependent hydrolases"/>
    <property type="match status" value="2"/>
</dbReference>
<dbReference type="AlphaFoldDB" id="A0A291QYV9"/>
<gene>
    <name evidence="2" type="ORF">COR50_19195</name>
</gene>
<dbReference type="Gene3D" id="2.30.40.10">
    <property type="entry name" value="Urease, subunit C, domain 1"/>
    <property type="match status" value="2"/>
</dbReference>
<dbReference type="InterPro" id="IPR051781">
    <property type="entry name" value="Metallo-dep_Hydrolase"/>
</dbReference>
<accession>A0A291QYV9</accession>
<organism evidence="2 3">
    <name type="scientific">Chitinophaga caeni</name>
    <dbReference type="NCBI Taxonomy" id="2029983"/>
    <lineage>
        <taxon>Bacteria</taxon>
        <taxon>Pseudomonadati</taxon>
        <taxon>Bacteroidota</taxon>
        <taxon>Chitinophagia</taxon>
        <taxon>Chitinophagales</taxon>
        <taxon>Chitinophagaceae</taxon>
        <taxon>Chitinophaga</taxon>
    </lineage>
</organism>
<dbReference type="SUPFAM" id="SSF51338">
    <property type="entry name" value="Composite domain of metallo-dependent hydrolases"/>
    <property type="match status" value="1"/>
</dbReference>
<name>A0A291QYV9_9BACT</name>
<keyword evidence="3" id="KW-1185">Reference proteome</keyword>
<dbReference type="PANTHER" id="PTHR43135">
    <property type="entry name" value="ALPHA-D-RIBOSE 1-METHYLPHOSPHONATE 5-TRIPHOSPHATE DIPHOSPHATASE"/>
    <property type="match status" value="1"/>
</dbReference>
<dbReference type="SUPFAM" id="SSF51556">
    <property type="entry name" value="Metallo-dependent hydrolases"/>
    <property type="match status" value="1"/>
</dbReference>
<dbReference type="InterPro" id="IPR011059">
    <property type="entry name" value="Metal-dep_hydrolase_composite"/>
</dbReference>
<protein>
    <recommendedName>
        <fullName evidence="1">Amidohydrolase-related domain-containing protein</fullName>
    </recommendedName>
</protein>
<feature type="domain" description="Amidohydrolase-related" evidence="1">
    <location>
        <begin position="345"/>
        <end position="403"/>
    </location>
</feature>
<dbReference type="Proteomes" id="UP000220133">
    <property type="component" value="Chromosome"/>
</dbReference>
<dbReference type="GO" id="GO:0016810">
    <property type="term" value="F:hydrolase activity, acting on carbon-nitrogen (but not peptide) bonds"/>
    <property type="evidence" value="ECO:0007669"/>
    <property type="project" value="InterPro"/>
</dbReference>
<dbReference type="KEGG" id="cbae:COR50_19195"/>
<sequence length="420" mass="47510">MLRNIIVVVMPLLCVLEGYSQQKLLLKNGQVVDVENATILPDMDVLIVGDKIEKIGHRLDSLETIPNSIDVEGRYIMPGLIDMHVHLPGTDSLDIPLQDFFRMSLTAGVTSLRCMRGNAMQLQLRDSIMKGYIIAPSLYVASPPFREKDIPVDSLYDKVKQYKDSGYLYIKYLHHTTAGYYDSLAHICKELEIPLVGHMPKEGLAVALKNHPLTVEHLDAFEKQLLANSSLLRKQLKQFADSGLYVCPDLYWYYVNRKVIPKDNIEKKRGLMELPEQVVRHWKTWYFSKPVPDAEKQKDVAFIIRLQKLVKQMSDAGIPLLISPGDEYFIIPGYSYLEELLLFKHVGVPDAKIVQAATINAAKALMDDAHIGSIKEGKYADILVLQKNPLEDITTLLQPRMVIVRNKFISASGELANVLQ</sequence>
<evidence type="ECO:0000313" key="3">
    <source>
        <dbReference type="Proteomes" id="UP000220133"/>
    </source>
</evidence>